<dbReference type="InterPro" id="IPR005119">
    <property type="entry name" value="LysR_subst-bd"/>
</dbReference>
<keyword evidence="4" id="KW-0804">Transcription</keyword>
<keyword evidence="3" id="KW-0238">DNA-binding</keyword>
<evidence type="ECO:0000313" key="7">
    <source>
        <dbReference type="Proteomes" id="UP000371041"/>
    </source>
</evidence>
<dbReference type="KEGG" id="sace:GIY23_04345"/>
<dbReference type="Pfam" id="PF00126">
    <property type="entry name" value="HTH_1"/>
    <property type="match status" value="1"/>
</dbReference>
<evidence type="ECO:0000313" key="6">
    <source>
        <dbReference type="EMBL" id="QGK68875.1"/>
    </source>
</evidence>
<feature type="domain" description="HTH lysR-type" evidence="5">
    <location>
        <begin position="22"/>
        <end position="74"/>
    </location>
</feature>
<accession>A0A5Q3QBM7</accession>
<dbReference type="PROSITE" id="PS50931">
    <property type="entry name" value="HTH_LYSR"/>
    <property type="match status" value="1"/>
</dbReference>
<dbReference type="GO" id="GO:0003677">
    <property type="term" value="F:DNA binding"/>
    <property type="evidence" value="ECO:0007669"/>
    <property type="project" value="UniProtKB-KW"/>
</dbReference>
<name>A0A5Q3QBM7_9PSEU</name>
<protein>
    <submittedName>
        <fullName evidence="6">LysR family transcriptional regulator</fullName>
    </submittedName>
</protein>
<dbReference type="SUPFAM" id="SSF46785">
    <property type="entry name" value="Winged helix' DNA-binding domain"/>
    <property type="match status" value="1"/>
</dbReference>
<dbReference type="InterPro" id="IPR036388">
    <property type="entry name" value="WH-like_DNA-bd_sf"/>
</dbReference>
<reference evidence="7" key="1">
    <citation type="submission" date="2019-11" db="EMBL/GenBank/DDBJ databases">
        <title>The complete genome sequence of Saccharopolyspora sp. E2A.</title>
        <authorList>
            <person name="Zhang G."/>
        </authorList>
    </citation>
    <scope>NUCLEOTIDE SEQUENCE [LARGE SCALE GENOMIC DNA]</scope>
    <source>
        <strain evidence="7">E2A</strain>
    </source>
</reference>
<dbReference type="RefSeq" id="WP_154075478.1">
    <property type="nucleotide sequence ID" value="NZ_CP045929.1"/>
</dbReference>
<dbReference type="InterPro" id="IPR000847">
    <property type="entry name" value="LysR_HTH_N"/>
</dbReference>
<dbReference type="PANTHER" id="PTHR30346:SF28">
    <property type="entry name" value="HTH-TYPE TRANSCRIPTIONAL REGULATOR CYNR"/>
    <property type="match status" value="1"/>
</dbReference>
<evidence type="ECO:0000259" key="5">
    <source>
        <dbReference type="PROSITE" id="PS50931"/>
    </source>
</evidence>
<dbReference type="SUPFAM" id="SSF53850">
    <property type="entry name" value="Periplasmic binding protein-like II"/>
    <property type="match status" value="1"/>
</dbReference>
<organism evidence="6 7">
    <name type="scientific">Allosaccharopolyspora coralli</name>
    <dbReference type="NCBI Taxonomy" id="2665642"/>
    <lineage>
        <taxon>Bacteria</taxon>
        <taxon>Bacillati</taxon>
        <taxon>Actinomycetota</taxon>
        <taxon>Actinomycetes</taxon>
        <taxon>Pseudonocardiales</taxon>
        <taxon>Pseudonocardiaceae</taxon>
        <taxon>Allosaccharopolyspora</taxon>
    </lineage>
</organism>
<dbReference type="CDD" id="cd08434">
    <property type="entry name" value="PBP2_GltC_like"/>
    <property type="match status" value="1"/>
</dbReference>
<dbReference type="PANTHER" id="PTHR30346">
    <property type="entry name" value="TRANSCRIPTIONAL DUAL REGULATOR HCAR-RELATED"/>
    <property type="match status" value="1"/>
</dbReference>
<dbReference type="Gene3D" id="1.10.10.10">
    <property type="entry name" value="Winged helix-like DNA-binding domain superfamily/Winged helix DNA-binding domain"/>
    <property type="match status" value="1"/>
</dbReference>
<sequence length="304" mass="33299">MTHHLDPLPDASQLSAYLAPTLALLRAVAEERHVTRAAQRLGMPQPSVSRALARLGTELGTPVVVREGRRIRLTRTGELLADAARDTLRTLDAGCRAVVEELDPERGQVVLGFQHTMGRRLVPDLIRSFRDEHPTVRFRLAQGARDDMLTRMHAGEIDLCLVSPLPEDEAFECAAVRDEPLFAVLHTRHRFAGRRRLHLAELGDDDFIATRVGYGLRQIFTDLTEGAGFVPRLAFEGEEVDTVRGLVAAGLGVALLPAADTGPTPGTVEIPLDPPAGRTVGLAWAPRHPAPPAVRAFRDFIRSR</sequence>
<gene>
    <name evidence="6" type="ORF">GIY23_04345</name>
</gene>
<keyword evidence="7" id="KW-1185">Reference proteome</keyword>
<evidence type="ECO:0000256" key="3">
    <source>
        <dbReference type="ARBA" id="ARBA00023125"/>
    </source>
</evidence>
<dbReference type="Gene3D" id="3.40.190.290">
    <property type="match status" value="1"/>
</dbReference>
<keyword evidence="2" id="KW-0805">Transcription regulation</keyword>
<proteinExistence type="inferred from homology"/>
<evidence type="ECO:0000256" key="2">
    <source>
        <dbReference type="ARBA" id="ARBA00023015"/>
    </source>
</evidence>
<evidence type="ECO:0000256" key="4">
    <source>
        <dbReference type="ARBA" id="ARBA00023163"/>
    </source>
</evidence>
<dbReference type="InterPro" id="IPR036390">
    <property type="entry name" value="WH_DNA-bd_sf"/>
</dbReference>
<dbReference type="GO" id="GO:0003700">
    <property type="term" value="F:DNA-binding transcription factor activity"/>
    <property type="evidence" value="ECO:0007669"/>
    <property type="project" value="InterPro"/>
</dbReference>
<dbReference type="EMBL" id="CP045929">
    <property type="protein sequence ID" value="QGK68875.1"/>
    <property type="molecule type" value="Genomic_DNA"/>
</dbReference>
<dbReference type="Pfam" id="PF03466">
    <property type="entry name" value="LysR_substrate"/>
    <property type="match status" value="1"/>
</dbReference>
<dbReference type="PRINTS" id="PR00039">
    <property type="entry name" value="HTHLYSR"/>
</dbReference>
<dbReference type="AlphaFoldDB" id="A0A5Q3QBM7"/>
<dbReference type="Proteomes" id="UP000371041">
    <property type="component" value="Chromosome"/>
</dbReference>
<evidence type="ECO:0000256" key="1">
    <source>
        <dbReference type="ARBA" id="ARBA00009437"/>
    </source>
</evidence>
<comment type="similarity">
    <text evidence="1">Belongs to the LysR transcriptional regulatory family.</text>
</comment>
<dbReference type="GO" id="GO:0032993">
    <property type="term" value="C:protein-DNA complex"/>
    <property type="evidence" value="ECO:0007669"/>
    <property type="project" value="TreeGrafter"/>
</dbReference>